<evidence type="ECO:0000256" key="2">
    <source>
        <dbReference type="SAM" id="SignalP"/>
    </source>
</evidence>
<evidence type="ECO:0008006" key="5">
    <source>
        <dbReference type="Google" id="ProtNLM"/>
    </source>
</evidence>
<feature type="coiled-coil region" evidence="1">
    <location>
        <begin position="30"/>
        <end position="86"/>
    </location>
</feature>
<dbReference type="Proteomes" id="UP000030140">
    <property type="component" value="Unassembled WGS sequence"/>
</dbReference>
<evidence type="ECO:0000313" key="4">
    <source>
        <dbReference type="Proteomes" id="UP000030140"/>
    </source>
</evidence>
<keyword evidence="4" id="KW-1185">Reference proteome</keyword>
<comment type="caution">
    <text evidence="3">The sequence shown here is derived from an EMBL/GenBank/DDBJ whole genome shotgun (WGS) entry which is preliminary data.</text>
</comment>
<evidence type="ECO:0000256" key="1">
    <source>
        <dbReference type="SAM" id="Coils"/>
    </source>
</evidence>
<dbReference type="EMBL" id="JSAQ01000001">
    <property type="protein sequence ID" value="KGO07511.1"/>
    <property type="molecule type" value="Genomic_DNA"/>
</dbReference>
<dbReference type="PATRIC" id="fig|1300343.5.peg.1317"/>
<dbReference type="RefSeq" id="WP_035327615.1">
    <property type="nucleotide sequence ID" value="NZ_CP015125.1"/>
</dbReference>
<accession>A0A0A2GYU6</accession>
<feature type="signal peptide" evidence="2">
    <location>
        <begin position="1"/>
        <end position="22"/>
    </location>
</feature>
<dbReference type="OrthoDB" id="1466811at2"/>
<evidence type="ECO:0000313" key="3">
    <source>
        <dbReference type="EMBL" id="KGO07511.1"/>
    </source>
</evidence>
<sequence length="362" mass="40905">MNTIFKIALAATVVIFAQNVKAQEAQQEVSQKIVDQVSTLEARKENVKENWKSNLKQRIQYINAQREKQNISATQAEQQKKDAAQEVALNIENELAIIDNQIALVKRTGRIDPSKGSSVEIGFGSADENGNRVLGIAVNTNKPKKVTYDRRTYSELVFAFGLNNGIVENGANFGDKFTIGKSRFFELGYAWKTRVFQNSGALHLKYGVSLQTNKLFTKQNERLVVTDGVAAYEEFPQELDKTQLRFSNLVVPVHLEFGGWKKEQEEDYVRYRLSGKFRMGIGGYVGVRLGTQQKLKYKENGDRIKTKEKQDFGGDNFVYGVSSYIRLSQDLSLYGKYDLSTAFSTSDLGDVNNVSLGLRWDW</sequence>
<protein>
    <recommendedName>
        <fullName evidence="5">Outer membrane protein beta-barrel domain-containing protein</fullName>
    </recommendedName>
</protein>
<proteinExistence type="predicted"/>
<reference evidence="3 4" key="1">
    <citation type="submission" date="2014-10" db="EMBL/GenBank/DDBJ databases">
        <title>Draft genome sequence of the proteorhodopsin-containing marine bacterium Dokdonia donghaensis.</title>
        <authorList>
            <person name="Gomez-Consarnau L."/>
            <person name="Gonzalez J.M."/>
            <person name="Riedel T."/>
            <person name="Jaenicke S."/>
            <person name="Wagner-Doebler I."/>
            <person name="Fuhrman J.A."/>
        </authorList>
    </citation>
    <scope>NUCLEOTIDE SEQUENCE [LARGE SCALE GENOMIC DNA]</scope>
    <source>
        <strain evidence="3 4">DSW-1</strain>
    </source>
</reference>
<dbReference type="AlphaFoldDB" id="A0A0A2GYU6"/>
<feature type="chain" id="PRO_5001987385" description="Outer membrane protein beta-barrel domain-containing protein" evidence="2">
    <location>
        <begin position="23"/>
        <end position="362"/>
    </location>
</feature>
<organism evidence="3 4">
    <name type="scientific">Dokdonia donghaensis DSW-1</name>
    <dbReference type="NCBI Taxonomy" id="1300343"/>
    <lineage>
        <taxon>Bacteria</taxon>
        <taxon>Pseudomonadati</taxon>
        <taxon>Bacteroidota</taxon>
        <taxon>Flavobacteriia</taxon>
        <taxon>Flavobacteriales</taxon>
        <taxon>Flavobacteriaceae</taxon>
        <taxon>Dokdonia</taxon>
    </lineage>
</organism>
<name>A0A0A2GYU6_9FLAO</name>
<dbReference type="KEGG" id="ddo:I597_1306"/>
<keyword evidence="2" id="KW-0732">Signal</keyword>
<gene>
    <name evidence="3" type="ORF">NV36_12140</name>
</gene>
<keyword evidence="1" id="KW-0175">Coiled coil</keyword>